<organism evidence="2 3">
    <name type="scientific">Ascobolus immersus RN42</name>
    <dbReference type="NCBI Taxonomy" id="1160509"/>
    <lineage>
        <taxon>Eukaryota</taxon>
        <taxon>Fungi</taxon>
        <taxon>Dikarya</taxon>
        <taxon>Ascomycota</taxon>
        <taxon>Pezizomycotina</taxon>
        <taxon>Pezizomycetes</taxon>
        <taxon>Pezizales</taxon>
        <taxon>Ascobolaceae</taxon>
        <taxon>Ascobolus</taxon>
    </lineage>
</organism>
<proteinExistence type="predicted"/>
<feature type="compositionally biased region" description="Pro residues" evidence="1">
    <location>
        <begin position="88"/>
        <end position="97"/>
    </location>
</feature>
<feature type="region of interest" description="Disordered" evidence="1">
    <location>
        <begin position="73"/>
        <end position="101"/>
    </location>
</feature>
<evidence type="ECO:0000313" key="2">
    <source>
        <dbReference type="EMBL" id="RPA72041.1"/>
    </source>
</evidence>
<dbReference type="AlphaFoldDB" id="A0A3N4HIJ3"/>
<gene>
    <name evidence="2" type="ORF">BJ508DRAFT_335456</name>
</gene>
<dbReference type="Proteomes" id="UP000275078">
    <property type="component" value="Unassembled WGS sequence"/>
</dbReference>
<feature type="compositionally biased region" description="Low complexity" evidence="1">
    <location>
        <begin position="32"/>
        <end position="52"/>
    </location>
</feature>
<evidence type="ECO:0000313" key="3">
    <source>
        <dbReference type="Proteomes" id="UP000275078"/>
    </source>
</evidence>
<name>A0A3N4HIJ3_ASCIM</name>
<evidence type="ECO:0000256" key="1">
    <source>
        <dbReference type="SAM" id="MobiDB-lite"/>
    </source>
</evidence>
<dbReference type="EMBL" id="ML119884">
    <property type="protein sequence ID" value="RPA72041.1"/>
    <property type="molecule type" value="Genomic_DNA"/>
</dbReference>
<protein>
    <submittedName>
        <fullName evidence="2">Uncharacterized protein</fullName>
    </submittedName>
</protein>
<reference evidence="2 3" key="1">
    <citation type="journal article" date="2018" name="Nat. Ecol. Evol.">
        <title>Pezizomycetes genomes reveal the molecular basis of ectomycorrhizal truffle lifestyle.</title>
        <authorList>
            <person name="Murat C."/>
            <person name="Payen T."/>
            <person name="Noel B."/>
            <person name="Kuo A."/>
            <person name="Morin E."/>
            <person name="Chen J."/>
            <person name="Kohler A."/>
            <person name="Krizsan K."/>
            <person name="Balestrini R."/>
            <person name="Da Silva C."/>
            <person name="Montanini B."/>
            <person name="Hainaut M."/>
            <person name="Levati E."/>
            <person name="Barry K.W."/>
            <person name="Belfiori B."/>
            <person name="Cichocki N."/>
            <person name="Clum A."/>
            <person name="Dockter R.B."/>
            <person name="Fauchery L."/>
            <person name="Guy J."/>
            <person name="Iotti M."/>
            <person name="Le Tacon F."/>
            <person name="Lindquist E.A."/>
            <person name="Lipzen A."/>
            <person name="Malagnac F."/>
            <person name="Mello A."/>
            <person name="Molinier V."/>
            <person name="Miyauchi S."/>
            <person name="Poulain J."/>
            <person name="Riccioni C."/>
            <person name="Rubini A."/>
            <person name="Sitrit Y."/>
            <person name="Splivallo R."/>
            <person name="Traeger S."/>
            <person name="Wang M."/>
            <person name="Zifcakova L."/>
            <person name="Wipf D."/>
            <person name="Zambonelli A."/>
            <person name="Paolocci F."/>
            <person name="Nowrousian M."/>
            <person name="Ottonello S."/>
            <person name="Baldrian P."/>
            <person name="Spatafora J.W."/>
            <person name="Henrissat B."/>
            <person name="Nagy L.G."/>
            <person name="Aury J.M."/>
            <person name="Wincker P."/>
            <person name="Grigoriev I.V."/>
            <person name="Bonfante P."/>
            <person name="Martin F.M."/>
        </authorList>
    </citation>
    <scope>NUCLEOTIDE SEQUENCE [LARGE SCALE GENOMIC DNA]</scope>
    <source>
        <strain evidence="2 3">RN42</strain>
    </source>
</reference>
<keyword evidence="3" id="KW-1185">Reference proteome</keyword>
<sequence>MARIKTITKPVQLPKGPFLRRNLSASPKRDTSSIPVSHPLSSSSDSLPSAGSTIDVPVSTDCTSYTSSIHIGCFADPPTPEDSNQHPRSPPSSPPHIPFEMRHDGHEQRRLSLLAEQEMETALVLAHDPTYKIPPGPLNRLNALISRERLRVNPDLFWLGSGYVQTRSGAWVKRQESLRRG</sequence>
<accession>A0A3N4HIJ3</accession>
<feature type="region of interest" description="Disordered" evidence="1">
    <location>
        <begin position="1"/>
        <end position="52"/>
    </location>
</feature>